<gene>
    <name evidence="3" type="ORF">DVS28_a1327</name>
</gene>
<accession>A0A346XUX9</accession>
<sequence>MQPSTLVVRPVRPEEYVETGRIVLAAYDAAGRIEGPYRIRIEDTAARAEAGSEVWVAVDGDRVLGSVTFTDAGDPNLEDDTHGDCGFRMLGVAPAAQGLGVGRTLVQRCIDTATERGRRRLSIYSMIWMPAAHAMYERMGFTRRRDRDVLFPAGVGWAFQRNLVPDADAWFPPEGPPAEPPPWYLDVLG</sequence>
<dbReference type="PROSITE" id="PS51186">
    <property type="entry name" value="GNAT"/>
    <property type="match status" value="1"/>
</dbReference>
<dbReference type="PANTHER" id="PTHR13947">
    <property type="entry name" value="GNAT FAMILY N-ACETYLTRANSFERASE"/>
    <property type="match status" value="1"/>
</dbReference>
<name>A0A346XUX9_9ACTN</name>
<feature type="domain" description="N-acetyltransferase" evidence="2">
    <location>
        <begin position="6"/>
        <end position="162"/>
    </location>
</feature>
<dbReference type="Pfam" id="PF00583">
    <property type="entry name" value="Acetyltransf_1"/>
    <property type="match status" value="1"/>
</dbReference>
<dbReference type="Proteomes" id="UP000264006">
    <property type="component" value="Chromosome"/>
</dbReference>
<evidence type="ECO:0000256" key="1">
    <source>
        <dbReference type="ARBA" id="ARBA00022679"/>
    </source>
</evidence>
<reference evidence="3 4" key="1">
    <citation type="submission" date="2018-09" db="EMBL/GenBank/DDBJ databases">
        <title>Complete genome sequence of Euzebya sp. DY32-46 isolated from seawater of Pacific Ocean.</title>
        <authorList>
            <person name="Xu L."/>
            <person name="Wu Y.-H."/>
            <person name="Xu X.-W."/>
        </authorList>
    </citation>
    <scope>NUCLEOTIDE SEQUENCE [LARGE SCALE GENOMIC DNA]</scope>
    <source>
        <strain evidence="3 4">DY32-46</strain>
    </source>
</reference>
<keyword evidence="1 3" id="KW-0808">Transferase</keyword>
<organism evidence="3 4">
    <name type="scientific">Euzebya pacifica</name>
    <dbReference type="NCBI Taxonomy" id="1608957"/>
    <lineage>
        <taxon>Bacteria</taxon>
        <taxon>Bacillati</taxon>
        <taxon>Actinomycetota</taxon>
        <taxon>Nitriliruptoria</taxon>
        <taxon>Euzebyales</taxon>
    </lineage>
</organism>
<evidence type="ECO:0000259" key="2">
    <source>
        <dbReference type="PROSITE" id="PS51186"/>
    </source>
</evidence>
<evidence type="ECO:0000313" key="4">
    <source>
        <dbReference type="Proteomes" id="UP000264006"/>
    </source>
</evidence>
<dbReference type="KEGG" id="euz:DVS28_a1327"/>
<dbReference type="EMBL" id="CP031165">
    <property type="protein sequence ID" value="AXV06026.1"/>
    <property type="molecule type" value="Genomic_DNA"/>
</dbReference>
<dbReference type="InterPro" id="IPR050769">
    <property type="entry name" value="NAT_camello-type"/>
</dbReference>
<dbReference type="InterPro" id="IPR000182">
    <property type="entry name" value="GNAT_dom"/>
</dbReference>
<dbReference type="SUPFAM" id="SSF55729">
    <property type="entry name" value="Acyl-CoA N-acyltransferases (Nat)"/>
    <property type="match status" value="1"/>
</dbReference>
<dbReference type="OrthoDB" id="273614at2"/>
<dbReference type="AlphaFoldDB" id="A0A346XUX9"/>
<keyword evidence="4" id="KW-1185">Reference proteome</keyword>
<dbReference type="RefSeq" id="WP_114590739.1">
    <property type="nucleotide sequence ID" value="NZ_CP031165.1"/>
</dbReference>
<dbReference type="InterPro" id="IPR016181">
    <property type="entry name" value="Acyl_CoA_acyltransferase"/>
</dbReference>
<evidence type="ECO:0000313" key="3">
    <source>
        <dbReference type="EMBL" id="AXV06026.1"/>
    </source>
</evidence>
<proteinExistence type="predicted"/>
<dbReference type="CDD" id="cd04301">
    <property type="entry name" value="NAT_SF"/>
    <property type="match status" value="1"/>
</dbReference>
<dbReference type="Gene3D" id="3.40.630.30">
    <property type="match status" value="1"/>
</dbReference>
<dbReference type="GO" id="GO:0008080">
    <property type="term" value="F:N-acetyltransferase activity"/>
    <property type="evidence" value="ECO:0007669"/>
    <property type="project" value="InterPro"/>
</dbReference>
<protein>
    <submittedName>
        <fullName evidence="3">Putative acetyltransferase</fullName>
    </submittedName>
</protein>
<dbReference type="PANTHER" id="PTHR13947:SF37">
    <property type="entry name" value="LD18367P"/>
    <property type="match status" value="1"/>
</dbReference>